<organism evidence="5 6">
    <name type="scientific">Kroppenstedtia eburnea</name>
    <dbReference type="NCBI Taxonomy" id="714067"/>
    <lineage>
        <taxon>Bacteria</taxon>
        <taxon>Bacillati</taxon>
        <taxon>Bacillota</taxon>
        <taxon>Bacilli</taxon>
        <taxon>Bacillales</taxon>
        <taxon>Thermoactinomycetaceae</taxon>
        <taxon>Kroppenstedtia</taxon>
    </lineage>
</organism>
<name>A0A1N7PF28_9BACL</name>
<keyword evidence="1" id="KW-0472">Membrane</keyword>
<sequence>MDILNDVKKTEAYKKAMTFVRRNKPIVFSGLVIILIIIAISIKAFSNDDPDQVIKDFSQAVRQDDIDALEDLISLDDKEMELDEKKLQQFIDLCQNSPGYFKQQMWQLDAQKSIHDSKSEMSTENPLYGTDAVSLSDIKKMGSYYLKKEEGLFFDSYKIGVRPYYITVSTNKPDAAIKMDGEEIFKSTKKRLKKRIGPLMPGEYHFTGSKKFPYAKVTNKKVADLFMDDGEHGETEVSLNLSGKKIEIESSFSDTQVFVGKKKVGKVEDLKKFGPVSEDGSIKIYGEKEFPWGRSKSPEKKVTENTESIDVTPMPFADKKGKQSLIDTINTFAKERISAQVKLNPSVFTVAGDNVVKEYTEEIEKTKEWSFKDPLKGKALGTRIDFGYIEFTKEDGLYTVKLPVEFHDKTNESEYGGINEDNPLREHFEEMEVTLVYDEKKKKWFVAATRDLDGWGEDSDYFKGRDVEKSEFN</sequence>
<protein>
    <submittedName>
        <fullName evidence="5">Uncharacterized protein</fullName>
    </submittedName>
</protein>
<dbReference type="Pfam" id="PF22820">
    <property type="entry name" value="TcaA_3rd_4th"/>
    <property type="match status" value="2"/>
</dbReference>
<evidence type="ECO:0000313" key="5">
    <source>
        <dbReference type="EMBL" id="SIT09245.1"/>
    </source>
</evidence>
<keyword evidence="1" id="KW-1133">Transmembrane helix</keyword>
<gene>
    <name evidence="5" type="ORF">SAMN05421790_11263</name>
</gene>
<dbReference type="RefSeq" id="WP_076526097.1">
    <property type="nucleotide sequence ID" value="NZ_CP048103.1"/>
</dbReference>
<dbReference type="Pfam" id="PF25155">
    <property type="entry name" value="NTF2_YvbJ"/>
    <property type="match status" value="1"/>
</dbReference>
<dbReference type="InterPro" id="IPR054529">
    <property type="entry name" value="TcaA_2nd"/>
</dbReference>
<evidence type="ECO:0000259" key="2">
    <source>
        <dbReference type="Pfam" id="PF22813"/>
    </source>
</evidence>
<keyword evidence="6" id="KW-1185">Reference proteome</keyword>
<evidence type="ECO:0000313" key="6">
    <source>
        <dbReference type="Proteomes" id="UP000186795"/>
    </source>
</evidence>
<reference evidence="6" key="1">
    <citation type="submission" date="2017-01" db="EMBL/GenBank/DDBJ databases">
        <authorList>
            <person name="Varghese N."/>
            <person name="Submissions S."/>
        </authorList>
    </citation>
    <scope>NUCLEOTIDE SEQUENCE [LARGE SCALE GENOMIC DNA]</scope>
    <source>
        <strain evidence="6">DSM 45196</strain>
    </source>
</reference>
<dbReference type="PANTHER" id="PTHR40038">
    <property type="entry name" value="MEMBRANE-ASSOCIATED PROTEIN TCAA"/>
    <property type="match status" value="1"/>
</dbReference>
<accession>A0A1N7PF28</accession>
<dbReference type="EMBL" id="FTOD01000012">
    <property type="protein sequence ID" value="SIT09245.1"/>
    <property type="molecule type" value="Genomic_DNA"/>
</dbReference>
<keyword evidence="1" id="KW-0812">Transmembrane</keyword>
<dbReference type="Proteomes" id="UP000186795">
    <property type="component" value="Unassembled WGS sequence"/>
</dbReference>
<dbReference type="GO" id="GO:0005886">
    <property type="term" value="C:plasma membrane"/>
    <property type="evidence" value="ECO:0007669"/>
    <property type="project" value="UniProtKB-SubCell"/>
</dbReference>
<feature type="domain" description="TcaA 4th" evidence="3">
    <location>
        <begin position="243"/>
        <end position="311"/>
    </location>
</feature>
<feature type="transmembrane region" description="Helical" evidence="1">
    <location>
        <begin position="25"/>
        <end position="45"/>
    </location>
</feature>
<dbReference type="InterPro" id="IPR056902">
    <property type="entry name" value="NTF2_YvbJ"/>
</dbReference>
<evidence type="ECO:0000259" key="3">
    <source>
        <dbReference type="Pfam" id="PF22820"/>
    </source>
</evidence>
<feature type="domain" description="YvbJ-like NTF2-like" evidence="4">
    <location>
        <begin position="325"/>
        <end position="447"/>
    </location>
</feature>
<feature type="domain" description="TcaA 4th" evidence="3">
    <location>
        <begin position="165"/>
        <end position="223"/>
    </location>
</feature>
<dbReference type="OrthoDB" id="1895190at2"/>
<dbReference type="PANTHER" id="PTHR40038:SF1">
    <property type="entry name" value="MEMBRANE-ASSOCIATED PROTEIN TCAA"/>
    <property type="match status" value="1"/>
</dbReference>
<evidence type="ECO:0000259" key="4">
    <source>
        <dbReference type="Pfam" id="PF25155"/>
    </source>
</evidence>
<proteinExistence type="predicted"/>
<feature type="domain" description="TcaA second" evidence="2">
    <location>
        <begin position="50"/>
        <end position="159"/>
    </location>
</feature>
<dbReference type="AlphaFoldDB" id="A0A1N7PF28"/>
<evidence type="ECO:0000256" key="1">
    <source>
        <dbReference type="SAM" id="Phobius"/>
    </source>
</evidence>
<dbReference type="InterPro" id="IPR054530">
    <property type="entry name" value="TcaA_4th"/>
</dbReference>
<dbReference type="Pfam" id="PF22813">
    <property type="entry name" value="TcaA_2nd"/>
    <property type="match status" value="1"/>
</dbReference>